<reference evidence="3" key="1">
    <citation type="submission" date="2022-01" db="EMBL/GenBank/DDBJ databases">
        <title>Nocardioidaceae gen. sp. A5X3R13.</title>
        <authorList>
            <person name="Lopez Marin M.A."/>
            <person name="Uhlik O."/>
        </authorList>
    </citation>
    <scope>NUCLEOTIDE SEQUENCE</scope>
    <source>
        <strain evidence="3">A5X3R13</strain>
    </source>
</reference>
<keyword evidence="1 3" id="KW-0645">Protease</keyword>
<accession>A0AA46TIR2</accession>
<protein>
    <submittedName>
        <fullName evidence="3">C2 family cysteine protease</fullName>
    </submittedName>
</protein>
<evidence type="ECO:0000313" key="4">
    <source>
        <dbReference type="Proteomes" id="UP001164390"/>
    </source>
</evidence>
<dbReference type="SUPFAM" id="SSF54001">
    <property type="entry name" value="Cysteine proteinases"/>
    <property type="match status" value="1"/>
</dbReference>
<keyword evidence="1" id="KW-0378">Hydrolase</keyword>
<dbReference type="KEGG" id="sgrg:L0C25_02075"/>
<evidence type="ECO:0000313" key="3">
    <source>
        <dbReference type="EMBL" id="UYM05885.1"/>
    </source>
</evidence>
<feature type="active site" evidence="1">
    <location>
        <position position="319"/>
    </location>
</feature>
<dbReference type="InterPro" id="IPR038765">
    <property type="entry name" value="Papain-like_cys_pep_sf"/>
</dbReference>
<dbReference type="EMBL" id="CP094970">
    <property type="protein sequence ID" value="UYM05885.1"/>
    <property type="molecule type" value="Genomic_DNA"/>
</dbReference>
<dbReference type="Pfam" id="PF00648">
    <property type="entry name" value="Peptidase_C2"/>
    <property type="match status" value="1"/>
</dbReference>
<feature type="domain" description="Calpain catalytic" evidence="2">
    <location>
        <begin position="289"/>
        <end position="519"/>
    </location>
</feature>
<proteinExistence type="predicted"/>
<dbReference type="AlphaFoldDB" id="A0AA46TIR2"/>
<sequence length="519" mass="55456">MKPPYDPYEAKSSTVRSYADTLVTKSTLVGPINTTALQNKAKAAENITGELTDKLDEPFANIGGDAKQIALASAFVAGSLYEWATAIDTFNTGIDGLNERWNTRSTGPSGGLSPPEAEAQLIRTLNTDWGTFDAAIDGSAATLKTELDKGPDAESVLAYFANGTLPESALPLLTALGIDPQKVKSVLADLRTFIKESKDGNYTSQDRMDAWSGLLETIKGMDPSAAAVILGALSDDELKDLGEQVGGVSEQHMASGTDLYSFLLAGATAEQIQRLKDIWDLNPKGGENWGVPTESLFNPPYVGNDGTTIGAAQGSFDDCWMFAKLNAIVEADPNWPQQHVRDNGNGTVSVQFYDGDGNPYWVTVTDELPSNGADPGGVNESTWAAYYEKAMAADDHGADGILGGDGYDGLTAGFSDSADEYMTGEESNNLVQGHWPWSDDPYGDVKDAIDDGKGVVVGNWGNQMFDGGDDDMQTFHVYYVKDILPNGDVVLGNPWGHSDVTLSEGEFNDYAEDVSIVNQ</sequence>
<feature type="active site" evidence="1">
    <location>
        <position position="476"/>
    </location>
</feature>
<gene>
    <name evidence="3" type="ORF">L0C25_02075</name>
</gene>
<keyword evidence="4" id="KW-1185">Reference proteome</keyword>
<evidence type="ECO:0000259" key="2">
    <source>
        <dbReference type="PROSITE" id="PS50203"/>
    </source>
</evidence>
<feature type="active site" evidence="1">
    <location>
        <position position="493"/>
    </location>
</feature>
<name>A0AA46TIR2_9ACTN</name>
<dbReference type="InterPro" id="IPR001300">
    <property type="entry name" value="Peptidase_C2_calpain_cat"/>
</dbReference>
<dbReference type="GO" id="GO:0004198">
    <property type="term" value="F:calcium-dependent cysteine-type endopeptidase activity"/>
    <property type="evidence" value="ECO:0007669"/>
    <property type="project" value="InterPro"/>
</dbReference>
<evidence type="ECO:0000256" key="1">
    <source>
        <dbReference type="PROSITE-ProRule" id="PRU00239"/>
    </source>
</evidence>
<dbReference type="PROSITE" id="PS50203">
    <property type="entry name" value="CALPAIN_CAT"/>
    <property type="match status" value="1"/>
</dbReference>
<dbReference type="RefSeq" id="WP_271634726.1">
    <property type="nucleotide sequence ID" value="NZ_CP094970.1"/>
</dbReference>
<organism evidence="3 4">
    <name type="scientific">Solicola gregarius</name>
    <dbReference type="NCBI Taxonomy" id="2908642"/>
    <lineage>
        <taxon>Bacteria</taxon>
        <taxon>Bacillati</taxon>
        <taxon>Actinomycetota</taxon>
        <taxon>Actinomycetes</taxon>
        <taxon>Propionibacteriales</taxon>
        <taxon>Nocardioidaceae</taxon>
        <taxon>Solicola</taxon>
    </lineage>
</organism>
<dbReference type="Proteomes" id="UP001164390">
    <property type="component" value="Chromosome"/>
</dbReference>
<dbReference type="GO" id="GO:0006508">
    <property type="term" value="P:proteolysis"/>
    <property type="evidence" value="ECO:0007669"/>
    <property type="project" value="UniProtKB-KW"/>
</dbReference>
<keyword evidence="1" id="KW-0788">Thiol protease</keyword>